<dbReference type="EMBL" id="KL142401">
    <property type="protein sequence ID" value="KDR69543.1"/>
    <property type="molecule type" value="Genomic_DNA"/>
</dbReference>
<sequence>MSVSPDAIQGNAAFLGLTNILREGSGARENPDDVQADLECEQQTLPEHDEPKEHSEPELTGDDLLSQWKKTMEGTAKGVTENTHREYLRLVDACTAFLISKKLISKREEFLSNTPLHNSDWLIVAWIMDT</sequence>
<reference evidence="3" key="1">
    <citation type="journal article" date="2014" name="Proc. Natl. Acad. Sci. U.S.A.">
        <title>Extensive sampling of basidiomycete genomes demonstrates inadequacy of the white-rot/brown-rot paradigm for wood decay fungi.</title>
        <authorList>
            <person name="Riley R."/>
            <person name="Salamov A.A."/>
            <person name="Brown D.W."/>
            <person name="Nagy L.G."/>
            <person name="Floudas D."/>
            <person name="Held B.W."/>
            <person name="Levasseur A."/>
            <person name="Lombard V."/>
            <person name="Morin E."/>
            <person name="Otillar R."/>
            <person name="Lindquist E.A."/>
            <person name="Sun H."/>
            <person name="LaButti K.M."/>
            <person name="Schmutz J."/>
            <person name="Jabbour D."/>
            <person name="Luo H."/>
            <person name="Baker S.E."/>
            <person name="Pisabarro A.G."/>
            <person name="Walton J.D."/>
            <person name="Blanchette R.A."/>
            <person name="Henrissat B."/>
            <person name="Martin F."/>
            <person name="Cullen D."/>
            <person name="Hibbett D.S."/>
            <person name="Grigoriev I.V."/>
        </authorList>
    </citation>
    <scope>NUCLEOTIDE SEQUENCE [LARGE SCALE GENOMIC DNA]</scope>
    <source>
        <strain evidence="3">CBS 339.88</strain>
    </source>
</reference>
<dbReference type="OrthoDB" id="2669107at2759"/>
<accession>A0A067SS05</accession>
<evidence type="ECO:0000256" key="1">
    <source>
        <dbReference type="SAM" id="MobiDB-lite"/>
    </source>
</evidence>
<protein>
    <submittedName>
        <fullName evidence="2">Uncharacterized protein</fullName>
    </submittedName>
</protein>
<proteinExistence type="predicted"/>
<evidence type="ECO:0000313" key="2">
    <source>
        <dbReference type="EMBL" id="KDR69543.1"/>
    </source>
</evidence>
<keyword evidence="3" id="KW-1185">Reference proteome</keyword>
<name>A0A067SS05_GALM3</name>
<gene>
    <name evidence="2" type="ORF">GALMADRAFT_145298</name>
</gene>
<dbReference type="Proteomes" id="UP000027222">
    <property type="component" value="Unassembled WGS sequence"/>
</dbReference>
<feature type="compositionally biased region" description="Basic and acidic residues" evidence="1">
    <location>
        <begin position="46"/>
        <end position="57"/>
    </location>
</feature>
<dbReference type="HOGENOM" id="CLU_1938321_0_0_1"/>
<organism evidence="2 3">
    <name type="scientific">Galerina marginata (strain CBS 339.88)</name>
    <dbReference type="NCBI Taxonomy" id="685588"/>
    <lineage>
        <taxon>Eukaryota</taxon>
        <taxon>Fungi</taxon>
        <taxon>Dikarya</taxon>
        <taxon>Basidiomycota</taxon>
        <taxon>Agaricomycotina</taxon>
        <taxon>Agaricomycetes</taxon>
        <taxon>Agaricomycetidae</taxon>
        <taxon>Agaricales</taxon>
        <taxon>Agaricineae</taxon>
        <taxon>Strophariaceae</taxon>
        <taxon>Galerina</taxon>
    </lineage>
</organism>
<feature type="region of interest" description="Disordered" evidence="1">
    <location>
        <begin position="43"/>
        <end position="64"/>
    </location>
</feature>
<dbReference type="AlphaFoldDB" id="A0A067SS05"/>
<evidence type="ECO:0000313" key="3">
    <source>
        <dbReference type="Proteomes" id="UP000027222"/>
    </source>
</evidence>